<evidence type="ECO:0000256" key="3">
    <source>
        <dbReference type="ARBA" id="ARBA00008099"/>
    </source>
</evidence>
<dbReference type="Pfam" id="PF02883">
    <property type="entry name" value="Alpha_adaptinC2"/>
    <property type="match status" value="1"/>
</dbReference>
<feature type="domain" description="GAE" evidence="13">
    <location>
        <begin position="448"/>
        <end position="569"/>
    </location>
</feature>
<dbReference type="GO" id="GO:0034394">
    <property type="term" value="P:protein localization to cell surface"/>
    <property type="evidence" value="ECO:0007669"/>
    <property type="project" value="TreeGrafter"/>
</dbReference>
<keyword evidence="16" id="KW-1185">Reference proteome</keyword>
<proteinExistence type="inferred from homology"/>
<evidence type="ECO:0000259" key="14">
    <source>
        <dbReference type="PROSITE" id="PS50909"/>
    </source>
</evidence>
<feature type="chain" id="PRO_5025693025" evidence="11">
    <location>
        <begin position="22"/>
        <end position="577"/>
    </location>
</feature>
<reference evidence="15" key="1">
    <citation type="submission" date="2025-08" db="UniProtKB">
        <authorList>
            <consortium name="Ensembl"/>
        </authorList>
    </citation>
    <scope>IDENTIFICATION</scope>
</reference>
<dbReference type="InterPro" id="IPR008152">
    <property type="entry name" value="Clathrin_a/b/g-adaptin_app_Ig"/>
</dbReference>
<keyword evidence="11" id="KW-0732">Signal</keyword>
<dbReference type="GO" id="GO:0005802">
    <property type="term" value="C:trans-Golgi network"/>
    <property type="evidence" value="ECO:0007669"/>
    <property type="project" value="InterPro"/>
</dbReference>
<dbReference type="InterPro" id="IPR004152">
    <property type="entry name" value="GAT_dom"/>
</dbReference>
<dbReference type="SUPFAM" id="SSF49348">
    <property type="entry name" value="Clathrin adaptor appendage domain"/>
    <property type="match status" value="1"/>
</dbReference>
<dbReference type="SUPFAM" id="SSF89009">
    <property type="entry name" value="GAT-like domain"/>
    <property type="match status" value="1"/>
</dbReference>
<evidence type="ECO:0000256" key="11">
    <source>
        <dbReference type="SAM" id="SignalP"/>
    </source>
</evidence>
<sequence>MLFSFCLKIVILVRFFLLDKATNPSNKQEEWEYITGFCDQINKELEGILSVSYSPQISVRLLAHKIQSPQDRESLQALTVLEACMKNCGRRFYNEVGKFRFLNELIKVVSPKYLGDRVSEQVKTKVIELLYSWSVALPDEAKIIEAYQMLKKQGIVAEDPVIPEDKTLIPSPKPKNPVFDNKEKTKRLAELLKSKKPEDLQEANRIIKNMVKEDVVLQQKVSHRVSILEEVNNSVKLLNEMLSHFKRDESTQEDKELLKDLYNDCEKLRTAVFRLATETDDDDSALGDILHASDDLSRVINSYKKIVEGQTIMIDLPGSIASERITSSEILINLADLDSGTPSPLKHVLTSTQHSDSLPADLLTLTPLVGAQPSSSNTSSGSSFQISPPPSQLPSSFSLLDDKLDSLGKNGFIELLQCIIYILLMYSRLITCLFGLVRCVFYFYLFTGKEGPVTAYDKDGVRVLLHFASDHPLGRPDVLVIVVSMLNTAPLLVRNIVLQAAVPKSMRVKLQPPSGTEMAPFNPFMPPSSITQIMLLANPLKEKVRMRYKLTFILGDRQVTESGEIDKFPPVERWGHL</sequence>
<dbReference type="Gene3D" id="1.20.5.170">
    <property type="match status" value="1"/>
</dbReference>
<dbReference type="SMART" id="SM00288">
    <property type="entry name" value="VHS"/>
    <property type="match status" value="1"/>
</dbReference>
<dbReference type="Pfam" id="PF18308">
    <property type="entry name" value="GGA_N-GAT"/>
    <property type="match status" value="1"/>
</dbReference>
<dbReference type="GO" id="GO:0031901">
    <property type="term" value="C:early endosome membrane"/>
    <property type="evidence" value="ECO:0007669"/>
    <property type="project" value="UniProtKB-SubCell"/>
</dbReference>
<feature type="signal peptide" evidence="11">
    <location>
        <begin position="1"/>
        <end position="21"/>
    </location>
</feature>
<dbReference type="SMART" id="SM00809">
    <property type="entry name" value="Alpha_adaptinC2"/>
    <property type="match status" value="1"/>
</dbReference>
<reference evidence="15" key="2">
    <citation type="submission" date="2025-09" db="UniProtKB">
        <authorList>
            <consortium name="Ensembl"/>
        </authorList>
    </citation>
    <scope>IDENTIFICATION</scope>
</reference>
<evidence type="ECO:0000256" key="2">
    <source>
        <dbReference type="ARBA" id="ARBA00004220"/>
    </source>
</evidence>
<name>A0A671MWE1_9TELE</name>
<dbReference type="Ensembl" id="ENSSANT00000038740.1">
    <property type="protein sequence ID" value="ENSSANP00000036358.1"/>
    <property type="gene ID" value="ENSSANG00000018323.1"/>
</dbReference>
<dbReference type="InterPro" id="IPR038425">
    <property type="entry name" value="GAT_sf"/>
</dbReference>
<dbReference type="Pfam" id="PF03127">
    <property type="entry name" value="GAT"/>
    <property type="match status" value="1"/>
</dbReference>
<dbReference type="GO" id="GO:0043130">
    <property type="term" value="F:ubiquitin binding"/>
    <property type="evidence" value="ECO:0007669"/>
    <property type="project" value="InterPro"/>
</dbReference>
<dbReference type="GO" id="GO:0031267">
    <property type="term" value="F:small GTPase binding"/>
    <property type="evidence" value="ECO:0007669"/>
    <property type="project" value="InterPro"/>
</dbReference>
<keyword evidence="7" id="KW-0653">Protein transport</keyword>
<dbReference type="FunFam" id="1.25.40.90:FF:000011">
    <property type="entry name" value="ADP-ribosylation factor-binding protein GGA3 isoform X1"/>
    <property type="match status" value="1"/>
</dbReference>
<dbReference type="Gene3D" id="1.20.58.160">
    <property type="match status" value="1"/>
</dbReference>
<comment type="subcellular location">
    <subcellularLocation>
        <location evidence="2">Early endosome membrane</location>
        <topology evidence="2">Peripheral membrane protein</topology>
    </subcellularLocation>
    <subcellularLocation>
        <location evidence="1">Golgi apparatus</location>
        <location evidence="1">trans-Golgi network membrane</location>
        <topology evidence="1">Peripheral membrane protein</topology>
    </subcellularLocation>
</comment>
<evidence type="ECO:0000256" key="8">
    <source>
        <dbReference type="ARBA" id="ARBA00023034"/>
    </source>
</evidence>
<evidence type="ECO:0000313" key="15">
    <source>
        <dbReference type="Ensembl" id="ENSSANP00000036358.1"/>
    </source>
</evidence>
<dbReference type="InterPro" id="IPR027422">
    <property type="entry name" value="GGA1-3"/>
</dbReference>
<keyword evidence="5" id="KW-0967">Endosome</keyword>
<evidence type="ECO:0000256" key="4">
    <source>
        <dbReference type="ARBA" id="ARBA00022448"/>
    </source>
</evidence>
<dbReference type="InterPro" id="IPR041198">
    <property type="entry name" value="GGA_N-GAT"/>
</dbReference>
<dbReference type="InterPro" id="IPR008942">
    <property type="entry name" value="ENTH_VHS"/>
</dbReference>
<evidence type="ECO:0000259" key="13">
    <source>
        <dbReference type="PROSITE" id="PS50180"/>
    </source>
</evidence>
<dbReference type="AlphaFoldDB" id="A0A671MWE1"/>
<dbReference type="Pfam" id="PF00790">
    <property type="entry name" value="VHS"/>
    <property type="match status" value="1"/>
</dbReference>
<gene>
    <name evidence="15" type="primary">LOC107659859</name>
</gene>
<dbReference type="Gene3D" id="2.60.40.1230">
    <property type="match status" value="1"/>
</dbReference>
<accession>A0A671MWE1</accession>
<dbReference type="PROSITE" id="PS50909">
    <property type="entry name" value="GAT"/>
    <property type="match status" value="1"/>
</dbReference>
<keyword evidence="10" id="KW-1133">Transmembrane helix</keyword>
<evidence type="ECO:0000256" key="10">
    <source>
        <dbReference type="SAM" id="Phobius"/>
    </source>
</evidence>
<dbReference type="GO" id="GO:0035091">
    <property type="term" value="F:phosphatidylinositol binding"/>
    <property type="evidence" value="ECO:0007669"/>
    <property type="project" value="InterPro"/>
</dbReference>
<dbReference type="InterPro" id="IPR002014">
    <property type="entry name" value="VHS_dom"/>
</dbReference>
<feature type="transmembrane region" description="Helical" evidence="10">
    <location>
        <begin position="419"/>
        <end position="445"/>
    </location>
</feature>
<evidence type="ECO:0000256" key="9">
    <source>
        <dbReference type="ARBA" id="ARBA00023136"/>
    </source>
</evidence>
<evidence type="ECO:0000259" key="12">
    <source>
        <dbReference type="PROSITE" id="PS50179"/>
    </source>
</evidence>
<dbReference type="SUPFAM" id="SSF48464">
    <property type="entry name" value="ENTH/VHS domain"/>
    <property type="match status" value="1"/>
</dbReference>
<keyword evidence="9 10" id="KW-0472">Membrane</keyword>
<evidence type="ECO:0000256" key="1">
    <source>
        <dbReference type="ARBA" id="ARBA00004150"/>
    </source>
</evidence>
<keyword evidence="4" id="KW-0813">Transport</keyword>
<keyword evidence="6" id="KW-0832">Ubl conjugation</keyword>
<dbReference type="Gene3D" id="1.25.40.90">
    <property type="match status" value="1"/>
</dbReference>
<evidence type="ECO:0000256" key="7">
    <source>
        <dbReference type="ARBA" id="ARBA00022927"/>
    </source>
</evidence>
<dbReference type="GO" id="GO:0006893">
    <property type="term" value="P:Golgi to plasma membrane transport"/>
    <property type="evidence" value="ECO:0007669"/>
    <property type="project" value="TreeGrafter"/>
</dbReference>
<feature type="domain" description="VHS" evidence="12">
    <location>
        <begin position="21"/>
        <end position="158"/>
    </location>
</feature>
<evidence type="ECO:0000256" key="6">
    <source>
        <dbReference type="ARBA" id="ARBA00022843"/>
    </source>
</evidence>
<dbReference type="PANTHER" id="PTHR45905">
    <property type="entry name" value="GOLGI-LOCALIZED, GAMMA-ADAPTIN EAR CONTAINING, ARF BINDING PROTEIN"/>
    <property type="match status" value="1"/>
</dbReference>
<organism evidence="15 16">
    <name type="scientific">Sinocyclocheilus anshuiensis</name>
    <dbReference type="NCBI Taxonomy" id="1608454"/>
    <lineage>
        <taxon>Eukaryota</taxon>
        <taxon>Metazoa</taxon>
        <taxon>Chordata</taxon>
        <taxon>Craniata</taxon>
        <taxon>Vertebrata</taxon>
        <taxon>Euteleostomi</taxon>
        <taxon>Actinopterygii</taxon>
        <taxon>Neopterygii</taxon>
        <taxon>Teleostei</taxon>
        <taxon>Ostariophysi</taxon>
        <taxon>Cypriniformes</taxon>
        <taxon>Cyprinidae</taxon>
        <taxon>Cyprininae</taxon>
        <taxon>Sinocyclocheilus</taxon>
    </lineage>
</organism>
<feature type="domain" description="GAT" evidence="14">
    <location>
        <begin position="181"/>
        <end position="308"/>
    </location>
</feature>
<evidence type="ECO:0000313" key="16">
    <source>
        <dbReference type="Proteomes" id="UP000472260"/>
    </source>
</evidence>
<dbReference type="Proteomes" id="UP000472260">
    <property type="component" value="Unassembled WGS sequence"/>
</dbReference>
<dbReference type="GO" id="GO:0006886">
    <property type="term" value="P:intracellular protein transport"/>
    <property type="evidence" value="ECO:0007669"/>
    <property type="project" value="InterPro"/>
</dbReference>
<protein>
    <submittedName>
        <fullName evidence="15">ADP-ribosylation factor-binding protein GGA3-like</fullName>
    </submittedName>
</protein>
<evidence type="ECO:0000256" key="5">
    <source>
        <dbReference type="ARBA" id="ARBA00022753"/>
    </source>
</evidence>
<dbReference type="InterPro" id="IPR008153">
    <property type="entry name" value="GAE_dom"/>
</dbReference>
<dbReference type="PROSITE" id="PS50179">
    <property type="entry name" value="VHS"/>
    <property type="match status" value="1"/>
</dbReference>
<comment type="similarity">
    <text evidence="3">Belongs to the GGA protein family.</text>
</comment>
<keyword evidence="10" id="KW-0812">Transmembrane</keyword>
<dbReference type="PANTHER" id="PTHR45905:SF3">
    <property type="entry name" value="ADP-RIBOSYLATION FACTOR-BINDING PROTEIN GGA3"/>
    <property type="match status" value="1"/>
</dbReference>
<dbReference type="InterPro" id="IPR013041">
    <property type="entry name" value="Clathrin_app_Ig-like_sf"/>
</dbReference>
<dbReference type="PROSITE" id="PS50180">
    <property type="entry name" value="GAE"/>
    <property type="match status" value="1"/>
</dbReference>
<keyword evidence="8" id="KW-0333">Golgi apparatus</keyword>